<comment type="caution">
    <text evidence="1">The sequence shown here is derived from an EMBL/GenBank/DDBJ whole genome shotgun (WGS) entry which is preliminary data.</text>
</comment>
<proteinExistence type="predicted"/>
<reference evidence="1" key="1">
    <citation type="journal article" date="2015" name="Nature">
        <title>Complex archaea that bridge the gap between prokaryotes and eukaryotes.</title>
        <authorList>
            <person name="Spang A."/>
            <person name="Saw J.H."/>
            <person name="Jorgensen S.L."/>
            <person name="Zaremba-Niedzwiedzka K."/>
            <person name="Martijn J."/>
            <person name="Lind A.E."/>
            <person name="van Eijk R."/>
            <person name="Schleper C."/>
            <person name="Guy L."/>
            <person name="Ettema T.J."/>
        </authorList>
    </citation>
    <scope>NUCLEOTIDE SEQUENCE</scope>
</reference>
<accession>A0A0F8ZWK8</accession>
<organism evidence="1">
    <name type="scientific">marine sediment metagenome</name>
    <dbReference type="NCBI Taxonomy" id="412755"/>
    <lineage>
        <taxon>unclassified sequences</taxon>
        <taxon>metagenomes</taxon>
        <taxon>ecological metagenomes</taxon>
    </lineage>
</organism>
<evidence type="ECO:0000313" key="1">
    <source>
        <dbReference type="EMBL" id="KKK64341.1"/>
    </source>
</evidence>
<name>A0A0F8ZWK8_9ZZZZ</name>
<dbReference type="PROSITE" id="PS51257">
    <property type="entry name" value="PROKAR_LIPOPROTEIN"/>
    <property type="match status" value="1"/>
</dbReference>
<gene>
    <name evidence="1" type="ORF">LCGC14_2985190</name>
</gene>
<dbReference type="EMBL" id="LAZR01061063">
    <property type="protein sequence ID" value="KKK64341.1"/>
    <property type="molecule type" value="Genomic_DNA"/>
</dbReference>
<sequence>MRGIWPAIALLVAVSGCMALPGAQAPKDAVATRIMTEAEFRQAVVGRRLMLRDAGSFVILSDGSLWGNDDTGPVEGSWHWERGAWCVVVRPPGGRAIEDCQHWETLGNGFRATRRRGAGSSYYLPVG</sequence>
<dbReference type="AlphaFoldDB" id="A0A0F8ZWK8"/>
<protein>
    <submittedName>
        <fullName evidence="1">Uncharacterized protein</fullName>
    </submittedName>
</protein>